<evidence type="ECO:0000313" key="2">
    <source>
        <dbReference type="Proteomes" id="UP000821845"/>
    </source>
</evidence>
<accession>A0ACB7TG92</accession>
<name>A0ACB7TG92_HYAAI</name>
<sequence length="245" mass="27908">MPCKNCLIPSCTHAAPCALREQGTNGFQRTVQFCQVLVDFAAKRLVNAVVLSVHNNNSFTLIGFQDHDRRVGPQILKCSTFTTKYIGYATKIVRQDCHLRFNYKCLNSNVVPKSLHCRPLVDTTYGRKLARDFSRGSLRARIQENKQQIIQARRKVYASEAYLRMKLRAADFSEVLEARARAETLEREKCTHAHDKKLSVLLPSLPQRHTEATSIQNLSRKQLSRDHAKNKRNGRPVVIPPSLLV</sequence>
<proteinExistence type="predicted"/>
<dbReference type="Proteomes" id="UP000821845">
    <property type="component" value="Chromosome 1"/>
</dbReference>
<dbReference type="EMBL" id="CM023481">
    <property type="protein sequence ID" value="KAH6945825.1"/>
    <property type="molecule type" value="Genomic_DNA"/>
</dbReference>
<gene>
    <name evidence="1" type="ORF">HPB50_010123</name>
</gene>
<organism evidence="1 2">
    <name type="scientific">Hyalomma asiaticum</name>
    <name type="common">Tick</name>
    <dbReference type="NCBI Taxonomy" id="266040"/>
    <lineage>
        <taxon>Eukaryota</taxon>
        <taxon>Metazoa</taxon>
        <taxon>Ecdysozoa</taxon>
        <taxon>Arthropoda</taxon>
        <taxon>Chelicerata</taxon>
        <taxon>Arachnida</taxon>
        <taxon>Acari</taxon>
        <taxon>Parasitiformes</taxon>
        <taxon>Ixodida</taxon>
        <taxon>Ixodoidea</taxon>
        <taxon>Ixodidae</taxon>
        <taxon>Hyalomminae</taxon>
        <taxon>Hyalomma</taxon>
    </lineage>
</organism>
<evidence type="ECO:0000313" key="1">
    <source>
        <dbReference type="EMBL" id="KAH6945825.1"/>
    </source>
</evidence>
<reference evidence="1" key="1">
    <citation type="submission" date="2020-05" db="EMBL/GenBank/DDBJ databases">
        <title>Large-scale comparative analyses of tick genomes elucidate their genetic diversity and vector capacities.</title>
        <authorList>
            <person name="Jia N."/>
            <person name="Wang J."/>
            <person name="Shi W."/>
            <person name="Du L."/>
            <person name="Sun Y."/>
            <person name="Zhan W."/>
            <person name="Jiang J."/>
            <person name="Wang Q."/>
            <person name="Zhang B."/>
            <person name="Ji P."/>
            <person name="Sakyi L.B."/>
            <person name="Cui X."/>
            <person name="Yuan T."/>
            <person name="Jiang B."/>
            <person name="Yang W."/>
            <person name="Lam T.T.-Y."/>
            <person name="Chang Q."/>
            <person name="Ding S."/>
            <person name="Wang X."/>
            <person name="Zhu J."/>
            <person name="Ruan X."/>
            <person name="Zhao L."/>
            <person name="Wei J."/>
            <person name="Que T."/>
            <person name="Du C."/>
            <person name="Cheng J."/>
            <person name="Dai P."/>
            <person name="Han X."/>
            <person name="Huang E."/>
            <person name="Gao Y."/>
            <person name="Liu J."/>
            <person name="Shao H."/>
            <person name="Ye R."/>
            <person name="Li L."/>
            <person name="Wei W."/>
            <person name="Wang X."/>
            <person name="Wang C."/>
            <person name="Yang T."/>
            <person name="Huo Q."/>
            <person name="Li W."/>
            <person name="Guo W."/>
            <person name="Chen H."/>
            <person name="Zhou L."/>
            <person name="Ni X."/>
            <person name="Tian J."/>
            <person name="Zhou Y."/>
            <person name="Sheng Y."/>
            <person name="Liu T."/>
            <person name="Pan Y."/>
            <person name="Xia L."/>
            <person name="Li J."/>
            <person name="Zhao F."/>
            <person name="Cao W."/>
        </authorList>
    </citation>
    <scope>NUCLEOTIDE SEQUENCE</scope>
    <source>
        <strain evidence="1">Hyas-2018</strain>
    </source>
</reference>
<protein>
    <submittedName>
        <fullName evidence="1">Uncharacterized protein</fullName>
    </submittedName>
</protein>
<keyword evidence="2" id="KW-1185">Reference proteome</keyword>
<comment type="caution">
    <text evidence="1">The sequence shown here is derived from an EMBL/GenBank/DDBJ whole genome shotgun (WGS) entry which is preliminary data.</text>
</comment>